<feature type="compositionally biased region" description="Gly residues" evidence="1">
    <location>
        <begin position="192"/>
        <end position="213"/>
    </location>
</feature>
<evidence type="ECO:0000256" key="1">
    <source>
        <dbReference type="SAM" id="MobiDB-lite"/>
    </source>
</evidence>
<gene>
    <name evidence="2" type="ORF">DXN04_26040</name>
</gene>
<name>A0A3E1NWU5_9BACT</name>
<dbReference type="EMBL" id="QTJV01000010">
    <property type="protein sequence ID" value="RFM32238.1"/>
    <property type="molecule type" value="Genomic_DNA"/>
</dbReference>
<dbReference type="PROSITE" id="PS51257">
    <property type="entry name" value="PROKAR_LIPOPROTEIN"/>
    <property type="match status" value="1"/>
</dbReference>
<organism evidence="2 3">
    <name type="scientific">Chitinophaga silvisoli</name>
    <dbReference type="NCBI Taxonomy" id="2291814"/>
    <lineage>
        <taxon>Bacteria</taxon>
        <taxon>Pseudomonadati</taxon>
        <taxon>Bacteroidota</taxon>
        <taxon>Chitinophagia</taxon>
        <taxon>Chitinophagales</taxon>
        <taxon>Chitinophagaceae</taxon>
        <taxon>Chitinophaga</taxon>
    </lineage>
</organism>
<proteinExistence type="predicted"/>
<evidence type="ECO:0000313" key="3">
    <source>
        <dbReference type="Proteomes" id="UP000261174"/>
    </source>
</evidence>
<comment type="caution">
    <text evidence="2">The sequence shown here is derived from an EMBL/GenBank/DDBJ whole genome shotgun (WGS) entry which is preliminary data.</text>
</comment>
<feature type="region of interest" description="Disordered" evidence="1">
    <location>
        <begin position="190"/>
        <end position="213"/>
    </location>
</feature>
<protein>
    <submittedName>
        <fullName evidence="2">Uncharacterized protein</fullName>
    </submittedName>
</protein>
<keyword evidence="3" id="KW-1185">Reference proteome</keyword>
<dbReference type="Proteomes" id="UP000261174">
    <property type="component" value="Unassembled WGS sequence"/>
</dbReference>
<dbReference type="AlphaFoldDB" id="A0A3E1NWU5"/>
<sequence length="270" mass="28617">MKLSHAIGYCSLMLALGTSCNRNIAPQEHFPASPVEPDGNASEWTMPLRYANSQYTLSYSISNDARNIYVCVMTTDPEMKHRIMKAGMTLYFDPKGKQKKKMALVYPERNMDGIKVPTVYNTEGFLNMDNGQHKLTDKMAGIKIGLNPMADSGALVYEVAVPLSRVLANGLSEKALKKNFSVGIVVNQLPGKRGGPGEGQGQRRGGGGVQPRVSFGGGMGMGGMGGGMGMGMGIGMGGGRGGMGGGRGGALQVPEDATWATFRFSAPEKK</sequence>
<evidence type="ECO:0000313" key="2">
    <source>
        <dbReference type="EMBL" id="RFM32238.1"/>
    </source>
</evidence>
<reference evidence="2 3" key="1">
    <citation type="submission" date="2018-08" db="EMBL/GenBank/DDBJ databases">
        <title>Chitinophaga sp. K20C18050901, a novel bacterium isolated from forest soil.</title>
        <authorList>
            <person name="Wang C."/>
        </authorList>
    </citation>
    <scope>NUCLEOTIDE SEQUENCE [LARGE SCALE GENOMIC DNA]</scope>
    <source>
        <strain evidence="2 3">K20C18050901</strain>
    </source>
</reference>
<accession>A0A3E1NWU5</accession>
<dbReference type="RefSeq" id="WP_116856324.1">
    <property type="nucleotide sequence ID" value="NZ_QTJV01000010.1"/>
</dbReference>